<comment type="caution">
    <text evidence="1">The sequence shown here is derived from an EMBL/GenBank/DDBJ whole genome shotgun (WGS) entry which is preliminary data.</text>
</comment>
<accession>A0A8B5R1Y5</accession>
<dbReference type="EMBL" id="WIPA01000006">
    <property type="protein sequence ID" value="MQR26624.1"/>
    <property type="molecule type" value="Genomic_DNA"/>
</dbReference>
<sequence>MDTEALNKLDKVLSDKTSLKDVNDDVQVLLEFAQAMTDYLSRINDNQHATNREVIKSDYLGDEIGRSEIAITMLDKYLNQAVALLEKAQR</sequence>
<dbReference type="Proteomes" id="UP000469952">
    <property type="component" value="Unassembled WGS sequence"/>
</dbReference>
<proteinExistence type="predicted"/>
<evidence type="ECO:0000313" key="2">
    <source>
        <dbReference type="Proteomes" id="UP000469952"/>
    </source>
</evidence>
<organism evidence="1 2">
    <name type="scientific">Leuconostoc mesenteroides</name>
    <dbReference type="NCBI Taxonomy" id="1245"/>
    <lineage>
        <taxon>Bacteria</taxon>
        <taxon>Bacillati</taxon>
        <taxon>Bacillota</taxon>
        <taxon>Bacilli</taxon>
        <taxon>Lactobacillales</taxon>
        <taxon>Lactobacillaceae</taxon>
        <taxon>Leuconostoc</taxon>
    </lineage>
</organism>
<evidence type="ECO:0000313" key="1">
    <source>
        <dbReference type="EMBL" id="MQR26624.1"/>
    </source>
</evidence>
<dbReference type="RefSeq" id="WP_050891393.1">
    <property type="nucleotide sequence ID" value="NZ_BCMO01000011.1"/>
</dbReference>
<gene>
    <name evidence="1" type="ORF">GFV13_04870</name>
</gene>
<protein>
    <submittedName>
        <fullName evidence="1">Uncharacterized protein</fullName>
    </submittedName>
</protein>
<name>A0A8B5R1Y5_LEUME</name>
<dbReference type="AlphaFoldDB" id="A0A8B5R1Y5"/>
<reference evidence="1 2" key="1">
    <citation type="submission" date="2019-10" db="EMBL/GenBank/DDBJ databases">
        <title>WGS of Leuconostoc mesenteroides.</title>
        <authorList>
            <person name="Melo Bolivar J."/>
            <person name="Marino-Ramirez L."/>
            <person name="Villamil Diaz L.M."/>
        </authorList>
    </citation>
    <scope>NUCLEOTIDE SEQUENCE [LARGE SCALE GENOMIC DNA]</scope>
    <source>
        <strain evidence="1 2">M11</strain>
    </source>
</reference>